<comment type="similarity">
    <text evidence="2">Belongs to the activator 1 small subunits family.</text>
</comment>
<dbReference type="InterPro" id="IPR003593">
    <property type="entry name" value="AAA+_ATPase"/>
</dbReference>
<dbReference type="SUPFAM" id="SSF48019">
    <property type="entry name" value="post-AAA+ oligomerization domain-like"/>
    <property type="match status" value="1"/>
</dbReference>
<proteinExistence type="inferred from homology"/>
<evidence type="ECO:0000259" key="7">
    <source>
        <dbReference type="SMART" id="SM00382"/>
    </source>
</evidence>
<dbReference type="Gene3D" id="3.40.50.300">
    <property type="entry name" value="P-loop containing nucleotide triphosphate hydrolases"/>
    <property type="match status" value="1"/>
</dbReference>
<dbReference type="GO" id="GO:0016887">
    <property type="term" value="F:ATP hydrolysis activity"/>
    <property type="evidence" value="ECO:0007669"/>
    <property type="project" value="InterPro"/>
</dbReference>
<protein>
    <recommendedName>
        <fullName evidence="7">AAA+ ATPase domain-containing protein</fullName>
    </recommendedName>
</protein>
<dbReference type="GO" id="GO:0005524">
    <property type="term" value="F:ATP binding"/>
    <property type="evidence" value="ECO:0007669"/>
    <property type="project" value="UniProtKB-KW"/>
</dbReference>
<dbReference type="CDD" id="cd18140">
    <property type="entry name" value="HLD_clamp_RFC"/>
    <property type="match status" value="1"/>
</dbReference>
<dbReference type="Pfam" id="PF00004">
    <property type="entry name" value="AAA"/>
    <property type="match status" value="1"/>
</dbReference>
<dbReference type="InterPro" id="IPR013748">
    <property type="entry name" value="Rep_factorC_C"/>
</dbReference>
<organism evidence="8">
    <name type="scientific">Spongospora subterranea</name>
    <dbReference type="NCBI Taxonomy" id="70186"/>
    <lineage>
        <taxon>Eukaryota</taxon>
        <taxon>Sar</taxon>
        <taxon>Rhizaria</taxon>
        <taxon>Endomyxa</taxon>
        <taxon>Phytomyxea</taxon>
        <taxon>Plasmodiophorida</taxon>
        <taxon>Plasmodiophoridae</taxon>
        <taxon>Spongospora</taxon>
    </lineage>
</organism>
<dbReference type="InterPro" id="IPR027417">
    <property type="entry name" value="P-loop_NTPase"/>
</dbReference>
<keyword evidence="4" id="KW-0547">Nucleotide-binding</keyword>
<name>A0A0H5QVV6_9EUKA</name>
<evidence type="ECO:0000256" key="1">
    <source>
        <dbReference type="ARBA" id="ARBA00004123"/>
    </source>
</evidence>
<dbReference type="GO" id="GO:0006281">
    <property type="term" value="P:DNA repair"/>
    <property type="evidence" value="ECO:0007669"/>
    <property type="project" value="TreeGrafter"/>
</dbReference>
<keyword evidence="5" id="KW-0067">ATP-binding</keyword>
<keyword evidence="3" id="KW-0235">DNA replication</keyword>
<sequence length="344" mass="37521">MVGGGKGELGTCTLPLVEKYRPAQLDEIISQGNIVNTLTRLIDEQRLPHLLFYGPPGTGKTSTILACARRMFGAQRMSSMMLELNASDDRGIDVVRNQIKTFASTQQIFSNGVKLVVLDEVDAMTSAAQFALRRIIEKYTRTTRFCLIANYTNKIIPALQSRCTRFRFAPLSIAEATKKAVSIAELERIDLTQDGVGAIMELANGDMRKVLNMLQTVNAAYGQVNGDNVHTCTGTPRPIDIEESLSHLLNSPFGEACAALSQLMNARGLCLSDIVTRLVPLVCAVDDLPAGVLAFAVSQLADLEYRLSSETCERIQLVALVSIFLMVRDRTVHHYAAAEAAAAQ</sequence>
<dbReference type="NCBIfam" id="NF001679">
    <property type="entry name" value="PRK00440.1"/>
    <property type="match status" value="1"/>
</dbReference>
<evidence type="ECO:0000256" key="6">
    <source>
        <dbReference type="ARBA" id="ARBA00023242"/>
    </source>
</evidence>
<dbReference type="InterPro" id="IPR050238">
    <property type="entry name" value="DNA_Rep/Repair_Clamp_Loader"/>
</dbReference>
<evidence type="ECO:0000256" key="2">
    <source>
        <dbReference type="ARBA" id="ARBA00005378"/>
    </source>
</evidence>
<dbReference type="GO" id="GO:0003677">
    <property type="term" value="F:DNA binding"/>
    <property type="evidence" value="ECO:0007669"/>
    <property type="project" value="InterPro"/>
</dbReference>
<dbReference type="PANTHER" id="PTHR11669">
    <property type="entry name" value="REPLICATION FACTOR C / DNA POLYMERASE III GAMMA-TAU SUBUNIT"/>
    <property type="match status" value="1"/>
</dbReference>
<dbReference type="SUPFAM" id="SSF52540">
    <property type="entry name" value="P-loop containing nucleoside triphosphate hydrolases"/>
    <property type="match status" value="1"/>
</dbReference>
<dbReference type="GO" id="GO:0006261">
    <property type="term" value="P:DNA-templated DNA replication"/>
    <property type="evidence" value="ECO:0007669"/>
    <property type="project" value="TreeGrafter"/>
</dbReference>
<dbReference type="AlphaFoldDB" id="A0A0H5QVV6"/>
<comment type="subcellular location">
    <subcellularLocation>
        <location evidence="1">Nucleus</location>
    </subcellularLocation>
</comment>
<dbReference type="Gene3D" id="1.10.8.60">
    <property type="match status" value="1"/>
</dbReference>
<dbReference type="EMBL" id="HACM01005425">
    <property type="protein sequence ID" value="CRZ05867.1"/>
    <property type="molecule type" value="Transcribed_RNA"/>
</dbReference>
<dbReference type="InterPro" id="IPR047854">
    <property type="entry name" value="RFC_lid"/>
</dbReference>
<dbReference type="PANTHER" id="PTHR11669:SF9">
    <property type="entry name" value="REPLICATION FACTOR C SUBUNIT 5"/>
    <property type="match status" value="1"/>
</dbReference>
<dbReference type="CDD" id="cd00009">
    <property type="entry name" value="AAA"/>
    <property type="match status" value="1"/>
</dbReference>
<reference evidence="8" key="1">
    <citation type="submission" date="2015-04" db="EMBL/GenBank/DDBJ databases">
        <title>The genome sequence of the plant pathogenic Rhizarian Plasmodiophora brassicae reveals insights in its biotrophic life cycle and the origin of chitin synthesis.</title>
        <authorList>
            <person name="Schwelm A."/>
            <person name="Fogelqvist J."/>
            <person name="Knaust A."/>
            <person name="Julke S."/>
            <person name="Lilja T."/>
            <person name="Dhandapani V."/>
            <person name="Bonilla-Rosso G."/>
            <person name="Karlsson M."/>
            <person name="Shevchenko A."/>
            <person name="Choi S.R."/>
            <person name="Kim H.G."/>
            <person name="Park J.Y."/>
            <person name="Lim Y.P."/>
            <person name="Ludwig-Muller J."/>
            <person name="Dixelius C."/>
        </authorList>
    </citation>
    <scope>NUCLEOTIDE SEQUENCE</scope>
    <source>
        <tissue evidence="8">Potato root galls</tissue>
    </source>
</reference>
<evidence type="ECO:0000256" key="5">
    <source>
        <dbReference type="ARBA" id="ARBA00022840"/>
    </source>
</evidence>
<dbReference type="Gene3D" id="1.20.272.10">
    <property type="match status" value="1"/>
</dbReference>
<dbReference type="Pfam" id="PF08542">
    <property type="entry name" value="Rep_fac_C"/>
    <property type="match status" value="1"/>
</dbReference>
<dbReference type="InterPro" id="IPR003959">
    <property type="entry name" value="ATPase_AAA_core"/>
</dbReference>
<accession>A0A0H5QVV6</accession>
<dbReference type="GO" id="GO:0005634">
    <property type="term" value="C:nucleus"/>
    <property type="evidence" value="ECO:0007669"/>
    <property type="project" value="UniProtKB-SubCell"/>
</dbReference>
<keyword evidence="6" id="KW-0539">Nucleus</keyword>
<evidence type="ECO:0000256" key="3">
    <source>
        <dbReference type="ARBA" id="ARBA00022705"/>
    </source>
</evidence>
<evidence type="ECO:0000256" key="4">
    <source>
        <dbReference type="ARBA" id="ARBA00022741"/>
    </source>
</evidence>
<evidence type="ECO:0000313" key="8">
    <source>
        <dbReference type="EMBL" id="CRZ05867.1"/>
    </source>
</evidence>
<dbReference type="GO" id="GO:0005663">
    <property type="term" value="C:DNA replication factor C complex"/>
    <property type="evidence" value="ECO:0007669"/>
    <property type="project" value="TreeGrafter"/>
</dbReference>
<dbReference type="GO" id="GO:0003689">
    <property type="term" value="F:DNA clamp loader activity"/>
    <property type="evidence" value="ECO:0007669"/>
    <property type="project" value="TreeGrafter"/>
</dbReference>
<dbReference type="SMART" id="SM00382">
    <property type="entry name" value="AAA"/>
    <property type="match status" value="1"/>
</dbReference>
<feature type="domain" description="AAA+ ATPase" evidence="7">
    <location>
        <begin position="46"/>
        <end position="174"/>
    </location>
</feature>
<dbReference type="FunFam" id="3.40.50.300:FF:000129">
    <property type="entry name" value="Replication factor C subunit 5"/>
    <property type="match status" value="1"/>
</dbReference>
<dbReference type="InterPro" id="IPR008921">
    <property type="entry name" value="DNA_pol3_clamp-load_cplx_C"/>
</dbReference>